<dbReference type="GO" id="GO:0008955">
    <property type="term" value="F:peptidoglycan glycosyltransferase activity"/>
    <property type="evidence" value="ECO:0007669"/>
    <property type="project" value="UniProtKB-EC"/>
</dbReference>
<evidence type="ECO:0000256" key="5">
    <source>
        <dbReference type="ARBA" id="ARBA00022670"/>
    </source>
</evidence>
<dbReference type="GO" id="GO:0009252">
    <property type="term" value="P:peptidoglycan biosynthetic process"/>
    <property type="evidence" value="ECO:0007669"/>
    <property type="project" value="UniProtKB-KW"/>
</dbReference>
<evidence type="ECO:0000256" key="10">
    <source>
        <dbReference type="ARBA" id="ARBA00022984"/>
    </source>
</evidence>
<evidence type="ECO:0000256" key="8">
    <source>
        <dbReference type="ARBA" id="ARBA00022801"/>
    </source>
</evidence>
<dbReference type="FunFam" id="1.10.3810.10:FF:000001">
    <property type="entry name" value="Penicillin-binding protein 1A"/>
    <property type="match status" value="1"/>
</dbReference>
<keyword evidence="5" id="KW-0645">Protease</keyword>
<evidence type="ECO:0000256" key="7">
    <source>
        <dbReference type="ARBA" id="ARBA00022679"/>
    </source>
</evidence>
<evidence type="ECO:0000256" key="12">
    <source>
        <dbReference type="ARBA" id="ARBA00023316"/>
    </source>
</evidence>
<sequence>MTLLIGLAALFAYFASDLPDSSELWREGATPKITLLSADGSPIMRQGVSQGAPIRLADLPLHVPDAVLAVEDRNFYHHFGANPVSILRALIVNVTRGEVRQGGSTITQQLAKNVFLTGDQTIKRKIQELMLAVWLERKFTKQEILTLYLNRVYFGAGAYGVDAASYRYFGKSAKHLSLGEAAVLAGLLKAPSRYAPTNNPDDAGKRGRLVIEQMVEAGFLTREQADRVIADPVLLASPRFEAAPYFVDQVLRETRKITGDLDADLFVFTTFDPKVQAAAETGLIAGAAMAGSEMDEVEAAAVFLDGEGAVRAMIGGRDYAKSQFNRAAQAQRQPGSAFKPIVYLASLSNGKSPDAMVVDAPVTIGTWAPGNYKDKYYGDVSMREALALSLNSAAVRVQEETGRQSVRDIARQLGWKGNLETGPSLALGVDEISPMGLAGVYAPFANGGLQIEPHLVERIETADGDLVYARKGAVVGEVADAEAIAELNEMLEAVVTWGTGRAAKVPGYRTVGKTGTSQDSRDAWFAGHAGGLVGVVWIGRDDNKPMNNVTGGRAPAIIWREMMARALPPPSYVAPVIDEDPIAAILQMDG</sequence>
<comment type="catalytic activity">
    <reaction evidence="14">
        <text>[GlcNAc-(1-&gt;4)-Mur2Ac(oyl-L-Ala-gamma-D-Glu-L-Lys-D-Ala-D-Ala)](n)-di-trans,octa-cis-undecaprenyl diphosphate + beta-D-GlcNAc-(1-&gt;4)-Mur2Ac(oyl-L-Ala-gamma-D-Glu-L-Lys-D-Ala-D-Ala)-di-trans,octa-cis-undecaprenyl diphosphate = [GlcNAc-(1-&gt;4)-Mur2Ac(oyl-L-Ala-gamma-D-Glu-L-Lys-D-Ala-D-Ala)](n+1)-di-trans,octa-cis-undecaprenyl diphosphate + di-trans,octa-cis-undecaprenyl diphosphate + H(+)</text>
        <dbReference type="Rhea" id="RHEA:23708"/>
        <dbReference type="Rhea" id="RHEA-COMP:9602"/>
        <dbReference type="Rhea" id="RHEA-COMP:9603"/>
        <dbReference type="ChEBI" id="CHEBI:15378"/>
        <dbReference type="ChEBI" id="CHEBI:58405"/>
        <dbReference type="ChEBI" id="CHEBI:60033"/>
        <dbReference type="ChEBI" id="CHEBI:78435"/>
        <dbReference type="EC" id="2.4.99.28"/>
    </reaction>
</comment>
<name>A0AAE9ZES0_9PROT</name>
<dbReference type="Gene3D" id="1.10.3810.10">
    <property type="entry name" value="Biosynthetic peptidoglycan transglycosylase-like"/>
    <property type="match status" value="1"/>
</dbReference>
<dbReference type="GO" id="GO:0071555">
    <property type="term" value="P:cell wall organization"/>
    <property type="evidence" value="ECO:0007669"/>
    <property type="project" value="UniProtKB-KW"/>
</dbReference>
<dbReference type="NCBIfam" id="TIGR02074">
    <property type="entry name" value="PBP_1a_fam"/>
    <property type="match status" value="1"/>
</dbReference>
<comment type="pathway">
    <text evidence="1">Cell wall biogenesis; peptidoglycan biosynthesis.</text>
</comment>
<evidence type="ECO:0000256" key="14">
    <source>
        <dbReference type="ARBA" id="ARBA00049902"/>
    </source>
</evidence>
<reference evidence="17" key="1">
    <citation type="submission" date="2023-02" db="EMBL/GenBank/DDBJ databases">
        <title>Genome sequence of Hyphococcus flavus.</title>
        <authorList>
            <person name="Rong J.-C."/>
            <person name="Zhao Q."/>
            <person name="Yi M."/>
            <person name="Wu J.-Y."/>
        </authorList>
    </citation>
    <scope>NUCLEOTIDE SEQUENCE</scope>
    <source>
        <strain evidence="17">MCCC 1K03223</strain>
    </source>
</reference>
<dbReference type="GO" id="GO:0008360">
    <property type="term" value="P:regulation of cell shape"/>
    <property type="evidence" value="ECO:0007669"/>
    <property type="project" value="UniProtKB-KW"/>
</dbReference>
<keyword evidence="4" id="KW-0121">Carboxypeptidase</keyword>
<organism evidence="17 18">
    <name type="scientific">Hyphococcus flavus</name>
    <dbReference type="NCBI Taxonomy" id="1866326"/>
    <lineage>
        <taxon>Bacteria</taxon>
        <taxon>Pseudomonadati</taxon>
        <taxon>Pseudomonadota</taxon>
        <taxon>Alphaproteobacteria</taxon>
        <taxon>Parvularculales</taxon>
        <taxon>Parvularculaceae</taxon>
        <taxon>Hyphococcus</taxon>
    </lineage>
</organism>
<evidence type="ECO:0000256" key="2">
    <source>
        <dbReference type="ARBA" id="ARBA00007090"/>
    </source>
</evidence>
<dbReference type="AlphaFoldDB" id="A0AAE9ZES0"/>
<comment type="catalytic activity">
    <reaction evidence="13">
        <text>Preferential cleavage: (Ac)2-L-Lys-D-Ala-|-D-Ala. Also transpeptidation of peptidyl-alanyl moieties that are N-acyl substituents of D-alanine.</text>
        <dbReference type="EC" id="3.4.16.4"/>
    </reaction>
</comment>
<dbReference type="InterPro" id="IPR023346">
    <property type="entry name" value="Lysozyme-like_dom_sf"/>
</dbReference>
<dbReference type="GO" id="GO:0009002">
    <property type="term" value="F:serine-type D-Ala-D-Ala carboxypeptidase activity"/>
    <property type="evidence" value="ECO:0007669"/>
    <property type="project" value="UniProtKB-EC"/>
</dbReference>
<dbReference type="SUPFAM" id="SSF53955">
    <property type="entry name" value="Lysozyme-like"/>
    <property type="match status" value="1"/>
</dbReference>
<dbReference type="GO" id="GO:0008658">
    <property type="term" value="F:penicillin binding"/>
    <property type="evidence" value="ECO:0007669"/>
    <property type="project" value="InterPro"/>
</dbReference>
<dbReference type="PANTHER" id="PTHR32282">
    <property type="entry name" value="BINDING PROTEIN TRANSPEPTIDASE, PUTATIVE-RELATED"/>
    <property type="match status" value="1"/>
</dbReference>
<feature type="domain" description="Glycosyl transferase family 51" evidence="16">
    <location>
        <begin position="49"/>
        <end position="214"/>
    </location>
</feature>
<dbReference type="Gene3D" id="3.40.710.10">
    <property type="entry name" value="DD-peptidase/beta-lactamase superfamily"/>
    <property type="match status" value="1"/>
</dbReference>
<evidence type="ECO:0000256" key="1">
    <source>
        <dbReference type="ARBA" id="ARBA00004752"/>
    </source>
</evidence>
<keyword evidence="11" id="KW-0511">Multifunctional enzyme</keyword>
<evidence type="ECO:0000256" key="3">
    <source>
        <dbReference type="ARBA" id="ARBA00007739"/>
    </source>
</evidence>
<evidence type="ECO:0000256" key="9">
    <source>
        <dbReference type="ARBA" id="ARBA00022960"/>
    </source>
</evidence>
<keyword evidence="12" id="KW-0961">Cell wall biogenesis/degradation</keyword>
<evidence type="ECO:0000313" key="18">
    <source>
        <dbReference type="Proteomes" id="UP001214043"/>
    </source>
</evidence>
<dbReference type="Pfam" id="PF00905">
    <property type="entry name" value="Transpeptidase"/>
    <property type="match status" value="1"/>
</dbReference>
<evidence type="ECO:0000259" key="16">
    <source>
        <dbReference type="Pfam" id="PF00912"/>
    </source>
</evidence>
<protein>
    <submittedName>
        <fullName evidence="17">PBP1A family penicillin-binding protein</fullName>
    </submittedName>
</protein>
<dbReference type="SUPFAM" id="SSF56601">
    <property type="entry name" value="beta-lactamase/transpeptidase-like"/>
    <property type="match status" value="1"/>
</dbReference>
<evidence type="ECO:0000256" key="13">
    <source>
        <dbReference type="ARBA" id="ARBA00034000"/>
    </source>
</evidence>
<keyword evidence="10" id="KW-0573">Peptidoglycan synthesis</keyword>
<keyword evidence="18" id="KW-1185">Reference proteome</keyword>
<dbReference type="InterPro" id="IPR036950">
    <property type="entry name" value="PBP_transglycosylase"/>
</dbReference>
<evidence type="ECO:0000256" key="4">
    <source>
        <dbReference type="ARBA" id="ARBA00022645"/>
    </source>
</evidence>
<dbReference type="RefSeq" id="WP_274494341.1">
    <property type="nucleotide sequence ID" value="NZ_CP118166.1"/>
</dbReference>
<feature type="domain" description="Penicillin-binding protein transpeptidase" evidence="15">
    <location>
        <begin position="300"/>
        <end position="528"/>
    </location>
</feature>
<keyword evidence="8" id="KW-0378">Hydrolase</keyword>
<keyword evidence="7" id="KW-0808">Transferase</keyword>
<comment type="similarity">
    <text evidence="2">In the C-terminal section; belongs to the transpeptidase family.</text>
</comment>
<keyword evidence="6" id="KW-0328">Glycosyltransferase</keyword>
<dbReference type="EMBL" id="CP118166">
    <property type="protein sequence ID" value="WDI32420.1"/>
    <property type="molecule type" value="Genomic_DNA"/>
</dbReference>
<evidence type="ECO:0000256" key="11">
    <source>
        <dbReference type="ARBA" id="ARBA00023268"/>
    </source>
</evidence>
<dbReference type="InterPro" id="IPR001264">
    <property type="entry name" value="Glyco_trans_51"/>
</dbReference>
<dbReference type="GO" id="GO:0030288">
    <property type="term" value="C:outer membrane-bounded periplasmic space"/>
    <property type="evidence" value="ECO:0007669"/>
    <property type="project" value="TreeGrafter"/>
</dbReference>
<accession>A0AAE9ZES0</accession>
<comment type="similarity">
    <text evidence="3">In the N-terminal section; belongs to the glycosyltransferase 51 family.</text>
</comment>
<dbReference type="Proteomes" id="UP001214043">
    <property type="component" value="Chromosome"/>
</dbReference>
<evidence type="ECO:0000259" key="15">
    <source>
        <dbReference type="Pfam" id="PF00905"/>
    </source>
</evidence>
<dbReference type="PANTHER" id="PTHR32282:SF33">
    <property type="entry name" value="PEPTIDOGLYCAN GLYCOSYLTRANSFERASE"/>
    <property type="match status" value="1"/>
</dbReference>
<dbReference type="InterPro" id="IPR050396">
    <property type="entry name" value="Glycosyltr_51/Transpeptidase"/>
</dbReference>
<dbReference type="GO" id="GO:0006508">
    <property type="term" value="P:proteolysis"/>
    <property type="evidence" value="ECO:0007669"/>
    <property type="project" value="UniProtKB-KW"/>
</dbReference>
<dbReference type="InterPro" id="IPR001460">
    <property type="entry name" value="PCN-bd_Tpept"/>
</dbReference>
<dbReference type="KEGG" id="hfl:PUV54_04330"/>
<dbReference type="InterPro" id="IPR012338">
    <property type="entry name" value="Beta-lactam/transpept-like"/>
</dbReference>
<evidence type="ECO:0000313" key="17">
    <source>
        <dbReference type="EMBL" id="WDI32420.1"/>
    </source>
</evidence>
<dbReference type="Pfam" id="PF00912">
    <property type="entry name" value="Transgly"/>
    <property type="match status" value="1"/>
</dbReference>
<proteinExistence type="inferred from homology"/>
<evidence type="ECO:0000256" key="6">
    <source>
        <dbReference type="ARBA" id="ARBA00022676"/>
    </source>
</evidence>
<gene>
    <name evidence="17" type="ORF">PUV54_04330</name>
</gene>
<keyword evidence="9" id="KW-0133">Cell shape</keyword>